<dbReference type="AlphaFoldDB" id="A0A2H3JBC2"/>
<dbReference type="OMA" id="RMNIMMD"/>
<dbReference type="EMBL" id="KB467865">
    <property type="protein sequence ID" value="PCH36039.1"/>
    <property type="molecule type" value="Genomic_DNA"/>
</dbReference>
<dbReference type="GO" id="GO:0004672">
    <property type="term" value="F:protein kinase activity"/>
    <property type="evidence" value="ECO:0007669"/>
    <property type="project" value="InterPro"/>
</dbReference>
<evidence type="ECO:0000259" key="1">
    <source>
        <dbReference type="PROSITE" id="PS50011"/>
    </source>
</evidence>
<organism evidence="2 3">
    <name type="scientific">Wolfiporia cocos (strain MD-104)</name>
    <name type="common">Brown rot fungus</name>
    <dbReference type="NCBI Taxonomy" id="742152"/>
    <lineage>
        <taxon>Eukaryota</taxon>
        <taxon>Fungi</taxon>
        <taxon>Dikarya</taxon>
        <taxon>Basidiomycota</taxon>
        <taxon>Agaricomycotina</taxon>
        <taxon>Agaricomycetes</taxon>
        <taxon>Polyporales</taxon>
        <taxon>Phaeolaceae</taxon>
        <taxon>Wolfiporia</taxon>
    </lineage>
</organism>
<dbReference type="SMART" id="SM00220">
    <property type="entry name" value="S_TKc"/>
    <property type="match status" value="1"/>
</dbReference>
<dbReference type="InterPro" id="IPR000719">
    <property type="entry name" value="Prot_kinase_dom"/>
</dbReference>
<dbReference type="OrthoDB" id="5987198at2759"/>
<keyword evidence="3" id="KW-1185">Reference proteome</keyword>
<sequence length="394" mass="45655">MHLGRSGPDFSGELNQHELFWRDHQPWLRECGYLVRARYSPDWKPSWEGTGKHFAWCEDGVLIHHPAILDATRLSDGKMVSLKKVVRSVHPYEADIAQFLSSKPLSRDARNHCVPIYEVLKVPSDNNTVILVMPFLRQFDDPEFQTVGEVVELCQQLFEGLRFMHENRVAHRDISTLNVMMDPAPMFPNLYHPIRTYMKRDFSGRVRFHYSRTERPTRYFYVDFGLSRRYGPDDNDPQELPILGGNKTVPEFQQEGYDMPSNPFCTDIYYLGDLIRDSFLKEYNGLEFMDALVSDMVQDDPRARPTMDVVVARFNAIRDSLSTWKLRSPLMKREHIFLVRIFISLRHICRTVSYIMKRLPPVASSSLTDINKSTGEAVSPKINEAVAPADEVVH</sequence>
<protein>
    <recommendedName>
        <fullName evidence="1">Protein kinase domain-containing protein</fullName>
    </recommendedName>
</protein>
<feature type="domain" description="Protein kinase" evidence="1">
    <location>
        <begin position="1"/>
        <end position="338"/>
    </location>
</feature>
<dbReference type="STRING" id="742152.A0A2H3JBC2"/>
<gene>
    <name evidence="2" type="ORF">WOLCODRAFT_91811</name>
</gene>
<dbReference type="PROSITE" id="PS50011">
    <property type="entry name" value="PROTEIN_KINASE_DOM"/>
    <property type="match status" value="1"/>
</dbReference>
<dbReference type="GO" id="GO:0005524">
    <property type="term" value="F:ATP binding"/>
    <property type="evidence" value="ECO:0007669"/>
    <property type="project" value="InterPro"/>
</dbReference>
<name>A0A2H3JBC2_WOLCO</name>
<reference evidence="2 3" key="1">
    <citation type="journal article" date="2012" name="Science">
        <title>The Paleozoic origin of enzymatic lignin decomposition reconstructed from 31 fungal genomes.</title>
        <authorList>
            <person name="Floudas D."/>
            <person name="Binder M."/>
            <person name="Riley R."/>
            <person name="Barry K."/>
            <person name="Blanchette R.A."/>
            <person name="Henrissat B."/>
            <person name="Martinez A.T."/>
            <person name="Otillar R."/>
            <person name="Spatafora J.W."/>
            <person name="Yadav J.S."/>
            <person name="Aerts A."/>
            <person name="Benoit I."/>
            <person name="Boyd A."/>
            <person name="Carlson A."/>
            <person name="Copeland A."/>
            <person name="Coutinho P.M."/>
            <person name="de Vries R.P."/>
            <person name="Ferreira P."/>
            <person name="Findley K."/>
            <person name="Foster B."/>
            <person name="Gaskell J."/>
            <person name="Glotzer D."/>
            <person name="Gorecki P."/>
            <person name="Heitman J."/>
            <person name="Hesse C."/>
            <person name="Hori C."/>
            <person name="Igarashi K."/>
            <person name="Jurgens J.A."/>
            <person name="Kallen N."/>
            <person name="Kersten P."/>
            <person name="Kohler A."/>
            <person name="Kuees U."/>
            <person name="Kumar T.K.A."/>
            <person name="Kuo A."/>
            <person name="LaButti K."/>
            <person name="Larrondo L.F."/>
            <person name="Lindquist E."/>
            <person name="Ling A."/>
            <person name="Lombard V."/>
            <person name="Lucas S."/>
            <person name="Lundell T."/>
            <person name="Martin R."/>
            <person name="McLaughlin D.J."/>
            <person name="Morgenstern I."/>
            <person name="Morin E."/>
            <person name="Murat C."/>
            <person name="Nagy L.G."/>
            <person name="Nolan M."/>
            <person name="Ohm R.A."/>
            <person name="Patyshakuliyeva A."/>
            <person name="Rokas A."/>
            <person name="Ruiz-Duenas F.J."/>
            <person name="Sabat G."/>
            <person name="Salamov A."/>
            <person name="Samejima M."/>
            <person name="Schmutz J."/>
            <person name="Slot J.C."/>
            <person name="St John F."/>
            <person name="Stenlid J."/>
            <person name="Sun H."/>
            <person name="Sun S."/>
            <person name="Syed K."/>
            <person name="Tsang A."/>
            <person name="Wiebenga A."/>
            <person name="Young D."/>
            <person name="Pisabarro A."/>
            <person name="Eastwood D.C."/>
            <person name="Martin F."/>
            <person name="Cullen D."/>
            <person name="Grigoriev I.V."/>
            <person name="Hibbett D.S."/>
        </authorList>
    </citation>
    <scope>NUCLEOTIDE SEQUENCE [LARGE SCALE GENOMIC DNA]</scope>
    <source>
        <strain evidence="2 3">MD-104</strain>
    </source>
</reference>
<dbReference type="InterPro" id="IPR011009">
    <property type="entry name" value="Kinase-like_dom_sf"/>
</dbReference>
<evidence type="ECO:0000313" key="3">
    <source>
        <dbReference type="Proteomes" id="UP000218811"/>
    </source>
</evidence>
<proteinExistence type="predicted"/>
<accession>A0A2H3JBC2</accession>
<dbReference type="Gene3D" id="1.10.510.10">
    <property type="entry name" value="Transferase(Phosphotransferase) domain 1"/>
    <property type="match status" value="1"/>
</dbReference>
<evidence type="ECO:0000313" key="2">
    <source>
        <dbReference type="EMBL" id="PCH36039.1"/>
    </source>
</evidence>
<dbReference type="SUPFAM" id="SSF56112">
    <property type="entry name" value="Protein kinase-like (PK-like)"/>
    <property type="match status" value="1"/>
</dbReference>
<dbReference type="Proteomes" id="UP000218811">
    <property type="component" value="Unassembled WGS sequence"/>
</dbReference>